<sequence length="114" mass="12133">MSTPNPGDLPISDYDQIPPGELEHRIRSLSRPELEDLLEYERQHASRVQVVEMLTARLDQLRKGSAPSAGGEAPAAPGATPHGSPVSPATAAEPGHPPPHGTADQPGKLRDKRP</sequence>
<keyword evidence="4" id="KW-1185">Reference proteome</keyword>
<dbReference type="InterPro" id="IPR058442">
    <property type="entry name" value="DUF8129"/>
</dbReference>
<proteinExistence type="predicted"/>
<reference evidence="3" key="1">
    <citation type="submission" date="2022-03" db="EMBL/GenBank/DDBJ databases">
        <authorList>
            <person name="Santos J.D.N."/>
            <person name="Kallscheuer N."/>
            <person name="Jogler C."/>
            <person name="Lage O.M."/>
        </authorList>
    </citation>
    <scope>NUCLEOTIDE SEQUENCE</scope>
    <source>
        <strain evidence="3">M600PL45_2</strain>
    </source>
</reference>
<feature type="region of interest" description="Disordered" evidence="1">
    <location>
        <begin position="62"/>
        <end position="114"/>
    </location>
</feature>
<evidence type="ECO:0000313" key="3">
    <source>
        <dbReference type="EMBL" id="MCH6160390.1"/>
    </source>
</evidence>
<comment type="caution">
    <text evidence="3">The sequence shown here is derived from an EMBL/GenBank/DDBJ whole genome shotgun (WGS) entry which is preliminary data.</text>
</comment>
<evidence type="ECO:0000259" key="2">
    <source>
        <dbReference type="Pfam" id="PF26450"/>
    </source>
</evidence>
<feature type="compositionally biased region" description="Low complexity" evidence="1">
    <location>
        <begin position="64"/>
        <end position="85"/>
    </location>
</feature>
<gene>
    <name evidence="3" type="ORF">MMA15_08160</name>
</gene>
<accession>A0ABS9SVV2</accession>
<reference evidence="3" key="2">
    <citation type="journal article" date="2023" name="Int. J. Syst. Evol. Microbiol.">
        <title>Streptomyces marispadix sp. nov., isolated from marine beach sediment of the Northern Coast of Portugal.</title>
        <authorList>
            <person name="dos Santos J.D.N."/>
            <person name="Vitorino I.R."/>
            <person name="Kallscheuer N."/>
            <person name="Srivastava A."/>
            <person name="Krautwurst S."/>
            <person name="Marz M."/>
            <person name="Jogler C."/>
            <person name="Lobo Da Cunha A."/>
            <person name="Catita J."/>
            <person name="Goncalves H."/>
            <person name="Gonzalez I."/>
            <person name="Reyes F."/>
            <person name="Lage O.M."/>
        </authorList>
    </citation>
    <scope>NUCLEOTIDE SEQUENCE</scope>
    <source>
        <strain evidence="3">M600PL45_2</strain>
    </source>
</reference>
<evidence type="ECO:0000313" key="4">
    <source>
        <dbReference type="Proteomes" id="UP001166784"/>
    </source>
</evidence>
<organism evidence="3 4">
    <name type="scientific">Streptomyces marispadix</name>
    <dbReference type="NCBI Taxonomy" id="2922868"/>
    <lineage>
        <taxon>Bacteria</taxon>
        <taxon>Bacillati</taxon>
        <taxon>Actinomycetota</taxon>
        <taxon>Actinomycetes</taxon>
        <taxon>Kitasatosporales</taxon>
        <taxon>Streptomycetaceae</taxon>
        <taxon>Streptomyces</taxon>
    </lineage>
</organism>
<name>A0ABS9SVV2_9ACTN</name>
<dbReference type="EMBL" id="JAKWJU010000002">
    <property type="protein sequence ID" value="MCH6160390.1"/>
    <property type="molecule type" value="Genomic_DNA"/>
</dbReference>
<protein>
    <recommendedName>
        <fullName evidence="2">DUF8129 domain-containing protein</fullName>
    </recommendedName>
</protein>
<dbReference type="Proteomes" id="UP001166784">
    <property type="component" value="Unassembled WGS sequence"/>
</dbReference>
<dbReference type="Pfam" id="PF26450">
    <property type="entry name" value="DUF8129"/>
    <property type="match status" value="1"/>
</dbReference>
<feature type="domain" description="DUF8129" evidence="2">
    <location>
        <begin position="19"/>
        <end position="62"/>
    </location>
</feature>
<dbReference type="RefSeq" id="WP_241058470.1">
    <property type="nucleotide sequence ID" value="NZ_JAKWJU010000002.1"/>
</dbReference>
<evidence type="ECO:0000256" key="1">
    <source>
        <dbReference type="SAM" id="MobiDB-lite"/>
    </source>
</evidence>